<keyword evidence="1" id="KW-0732">Signal</keyword>
<evidence type="ECO:0000256" key="1">
    <source>
        <dbReference type="SAM" id="SignalP"/>
    </source>
</evidence>
<dbReference type="EMBL" id="BSPW01000067">
    <property type="protein sequence ID" value="GLT19188.1"/>
    <property type="molecule type" value="Genomic_DNA"/>
</dbReference>
<name>A0ABQ6F110_9VIBR</name>
<comment type="caution">
    <text evidence="2">The sequence shown here is derived from an EMBL/GenBank/DDBJ whole genome shotgun (WGS) entry which is preliminary data.</text>
</comment>
<dbReference type="RefSeq" id="WP_284193051.1">
    <property type="nucleotide sequence ID" value="NZ_BSPW01000067.1"/>
</dbReference>
<keyword evidence="3" id="KW-1185">Reference proteome</keyword>
<protein>
    <submittedName>
        <fullName evidence="2">Uncharacterized protein</fullName>
    </submittedName>
</protein>
<reference evidence="3" key="1">
    <citation type="journal article" date="2019" name="Int. J. Syst. Evol. Microbiol.">
        <title>The Global Catalogue of Microorganisms (GCM) 10K type strain sequencing project: providing services to taxonomists for standard genome sequencing and annotation.</title>
        <authorList>
            <consortium name="The Broad Institute Genomics Platform"/>
            <consortium name="The Broad Institute Genome Sequencing Center for Infectious Disease"/>
            <person name="Wu L."/>
            <person name="Ma J."/>
        </authorList>
    </citation>
    <scope>NUCLEOTIDE SEQUENCE [LARGE SCALE GENOMIC DNA]</scope>
    <source>
        <strain evidence="3">NBRC 108723</strain>
    </source>
</reference>
<gene>
    <name evidence="2" type="ORF">GCM10007938_29700</name>
</gene>
<feature type="signal peptide" evidence="1">
    <location>
        <begin position="1"/>
        <end position="20"/>
    </location>
</feature>
<dbReference type="Proteomes" id="UP001157138">
    <property type="component" value="Unassembled WGS sequence"/>
</dbReference>
<proteinExistence type="predicted"/>
<feature type="chain" id="PRO_5046692403" evidence="1">
    <location>
        <begin position="21"/>
        <end position="706"/>
    </location>
</feature>
<evidence type="ECO:0000313" key="3">
    <source>
        <dbReference type="Proteomes" id="UP001157138"/>
    </source>
</evidence>
<sequence>MKFAHYLALMMSLFTCGTQAQQMCDVLTSQLEQEEAWLTRLDTEFSSSIQNAQSLAAIEQIPSLVFPEENASLKAQAWSGLALAIEDSSPSSGSASGTRQKQFQRLAQRTLSRQMLTGIAEGLSVGLDVITLIPWYDRLVRTMWDDSATALDRLSVTLEPIPFIGFAVSYYDTLSHMDSPQKRLEQFAELGHYTYVNEDPEVLINRASANHIYQQYLQLKNHTNELAKRIIGVQMLHFDATFSAKVLEIEKVLDETFAEMDTEYVHLMLNRYNSAPQLTHPFGERACADQRQVVENKLHAEVDADLIEIKQLRECVYQALIHNLMVIGVGRSNINEQARSEFFSFKRKMVDQAMEHISSWRKALLNMQQTAIDDAIASVIASDDLIRYQRQLYERAKAIAINNFSLQIMQRPATATELETGRFLINEGEIICGLYSCQVYEGSEVWFDETKDPLLQKLNQPLLTLDTEQYLSQHFEHAWSEVELDEPYINLWTQWQRRTEERFFALPYLGNPSLQVIEKEMPLLIDVVERIPQTLNASQALPYMYQAIRQTISSMDTHKAWAMLGDFVFRFQYELRQQQRMHHLPLSWQQRIWPDSAHGPLFNAYLSKPYWYLSSKSWAQSLPHFDERFPVDWFLQMGQGHQTYLTESVGPDVYLSDKYWHDVSAQLYAVLNIPAMRWRPFEHLVLMDIWSQVVENEALISASRLQ</sequence>
<accession>A0ABQ6F110</accession>
<organism evidence="2 3">
    <name type="scientific">Vibrio zhanjiangensis</name>
    <dbReference type="NCBI Taxonomy" id="1046128"/>
    <lineage>
        <taxon>Bacteria</taxon>
        <taxon>Pseudomonadati</taxon>
        <taxon>Pseudomonadota</taxon>
        <taxon>Gammaproteobacteria</taxon>
        <taxon>Vibrionales</taxon>
        <taxon>Vibrionaceae</taxon>
        <taxon>Vibrio</taxon>
    </lineage>
</organism>
<evidence type="ECO:0000313" key="2">
    <source>
        <dbReference type="EMBL" id="GLT19188.1"/>
    </source>
</evidence>